<dbReference type="Pfam" id="PF01397">
    <property type="entry name" value="Terpene_synth"/>
    <property type="match status" value="1"/>
</dbReference>
<accession>A0A178UUR5</accession>
<dbReference type="InterPro" id="IPR008930">
    <property type="entry name" value="Terpenoid_cyclase/PrenylTrfase"/>
</dbReference>
<comment type="caution">
    <text evidence="2">The sequence shown here is derived from an EMBL/GenBank/DDBJ whole genome shotgun (WGS) entry which is preliminary data.</text>
</comment>
<sequence>MESQTTFKYESLAFTKLSHCQWTDYFLSVPIDESELDVITREIDILKPEVMELLSSQGDDETSKRKVLLIQLLLSLGLAFHFENEIKNILEHAFRKIDDITGDEKDLSTISIMFRVFRTYGHNLPSSKTIV</sequence>
<dbReference type="GO" id="GO:0010333">
    <property type="term" value="F:terpene synthase activity"/>
    <property type="evidence" value="ECO:0007669"/>
    <property type="project" value="InterPro"/>
</dbReference>
<dbReference type="Gene3D" id="1.50.10.130">
    <property type="entry name" value="Terpene synthase, N-terminal domain"/>
    <property type="match status" value="1"/>
</dbReference>
<dbReference type="InterPro" id="IPR001906">
    <property type="entry name" value="Terpene_synth_N"/>
</dbReference>
<dbReference type="ExpressionAtlas" id="A0A178UUR5">
    <property type="expression patterns" value="baseline and differential"/>
</dbReference>
<evidence type="ECO:0000313" key="3">
    <source>
        <dbReference type="Proteomes" id="UP000078284"/>
    </source>
</evidence>
<protein>
    <recommendedName>
        <fullName evidence="1">Terpene synthase N-terminal domain-containing protein</fullName>
    </recommendedName>
</protein>
<dbReference type="PANTHER" id="PTHR31045">
    <property type="entry name" value="PLAC8 FAMILY PROTEIN-RELATED"/>
    <property type="match status" value="1"/>
</dbReference>
<dbReference type="SUPFAM" id="SSF48239">
    <property type="entry name" value="Terpenoid cyclases/Protein prenyltransferases"/>
    <property type="match status" value="1"/>
</dbReference>
<evidence type="ECO:0000259" key="1">
    <source>
        <dbReference type="Pfam" id="PF01397"/>
    </source>
</evidence>
<organism evidence="2 3">
    <name type="scientific">Arabidopsis thaliana</name>
    <name type="common">Mouse-ear cress</name>
    <dbReference type="NCBI Taxonomy" id="3702"/>
    <lineage>
        <taxon>Eukaryota</taxon>
        <taxon>Viridiplantae</taxon>
        <taxon>Streptophyta</taxon>
        <taxon>Embryophyta</taxon>
        <taxon>Tracheophyta</taxon>
        <taxon>Spermatophyta</taxon>
        <taxon>Magnoliopsida</taxon>
        <taxon>eudicotyledons</taxon>
        <taxon>Gunneridae</taxon>
        <taxon>Pentapetalae</taxon>
        <taxon>rosids</taxon>
        <taxon>malvids</taxon>
        <taxon>Brassicales</taxon>
        <taxon>Brassicaceae</taxon>
        <taxon>Camelineae</taxon>
        <taxon>Arabidopsis</taxon>
    </lineage>
</organism>
<name>A0A178UUR5_ARATH</name>
<dbReference type="Proteomes" id="UP000078284">
    <property type="component" value="Chromosome 4"/>
</dbReference>
<gene>
    <name evidence="2" type="ordered locus">AXX17_At4g15060</name>
</gene>
<evidence type="ECO:0000313" key="2">
    <source>
        <dbReference type="EMBL" id="OAO97087.1"/>
    </source>
</evidence>
<reference evidence="3" key="1">
    <citation type="journal article" date="2016" name="Proc. Natl. Acad. Sci. U.S.A.">
        <title>Chromosome-level assembly of Arabidopsis thaliana Ler reveals the extent of translocation and inversion polymorphisms.</title>
        <authorList>
            <person name="Zapata L."/>
            <person name="Ding J."/>
            <person name="Willing E.M."/>
            <person name="Hartwig B."/>
            <person name="Bezdan D."/>
            <person name="Jiao W.B."/>
            <person name="Patel V."/>
            <person name="Velikkakam James G."/>
            <person name="Koornneef M."/>
            <person name="Ossowski S."/>
            <person name="Schneeberger K."/>
        </authorList>
    </citation>
    <scope>NUCLEOTIDE SEQUENCE [LARGE SCALE GENOMIC DNA]</scope>
    <source>
        <strain evidence="3">cv. Landsberg erecta</strain>
    </source>
</reference>
<proteinExistence type="predicted"/>
<dbReference type="AlphaFoldDB" id="A0A178UUR5"/>
<dbReference type="EMBL" id="LUHQ01000004">
    <property type="protein sequence ID" value="OAO97087.1"/>
    <property type="molecule type" value="Genomic_DNA"/>
</dbReference>
<feature type="domain" description="Terpene synthase N-terminal" evidence="1">
    <location>
        <begin position="21"/>
        <end position="126"/>
    </location>
</feature>
<dbReference type="InterPro" id="IPR036965">
    <property type="entry name" value="Terpene_synth_N_sf"/>
</dbReference>
<dbReference type="PANTHER" id="PTHR31045:SF34">
    <property type="entry name" value="(Z)-GAMMA-BISABOLENE SYNTHASE 1-RELATED"/>
    <property type="match status" value="1"/>
</dbReference>
<dbReference type="InterPro" id="IPR008949">
    <property type="entry name" value="Isoprenoid_synthase_dom_sf"/>
</dbReference>
<dbReference type="Gene3D" id="1.10.600.10">
    <property type="entry name" value="Farnesyl Diphosphate Synthase"/>
    <property type="match status" value="1"/>
</dbReference>